<dbReference type="RefSeq" id="WP_234760737.1">
    <property type="nucleotide sequence ID" value="NZ_JAKEIP010000005.1"/>
</dbReference>
<organism evidence="1 2">
    <name type="scientific">Streptomyces muensis</name>
    <dbReference type="NCBI Taxonomy" id="1077944"/>
    <lineage>
        <taxon>Bacteria</taxon>
        <taxon>Bacillati</taxon>
        <taxon>Actinomycetota</taxon>
        <taxon>Actinomycetes</taxon>
        <taxon>Kitasatosporales</taxon>
        <taxon>Streptomycetaceae</taxon>
        <taxon>Streptomyces</taxon>
    </lineage>
</organism>
<keyword evidence="2" id="KW-1185">Reference proteome</keyword>
<comment type="caution">
    <text evidence="1">The sequence shown here is derived from an EMBL/GenBank/DDBJ whole genome shotgun (WGS) entry which is preliminary data.</text>
</comment>
<dbReference type="AlphaFoldDB" id="A0A9X1PTU2"/>
<accession>A0A9X1PTU2</accession>
<name>A0A9X1PTU2_STRM4</name>
<evidence type="ECO:0000313" key="1">
    <source>
        <dbReference type="EMBL" id="MCF1592429.1"/>
    </source>
</evidence>
<sequence>MQSSQPPTPPPDDLVDFFTAAAFFQPTGHPVSHSTLRRDAEAAGVRIWKRGRRHLVSLSDMLILHGERQDENAEADS</sequence>
<dbReference type="Proteomes" id="UP001139384">
    <property type="component" value="Unassembled WGS sequence"/>
</dbReference>
<protein>
    <submittedName>
        <fullName evidence="1">Uncharacterized protein</fullName>
    </submittedName>
</protein>
<dbReference type="EMBL" id="JAKEIP010000005">
    <property type="protein sequence ID" value="MCF1592429.1"/>
    <property type="molecule type" value="Genomic_DNA"/>
</dbReference>
<evidence type="ECO:0000313" key="2">
    <source>
        <dbReference type="Proteomes" id="UP001139384"/>
    </source>
</evidence>
<gene>
    <name evidence="1" type="ORF">L0P92_02440</name>
</gene>
<reference evidence="1" key="1">
    <citation type="submission" date="2022-01" db="EMBL/GenBank/DDBJ databases">
        <title>Draft Genome Sequences of Seven Type Strains of the Genus Streptomyces.</title>
        <authorList>
            <person name="Aziz S."/>
            <person name="Coretto E."/>
            <person name="Chronakova A."/>
            <person name="Sproer C."/>
            <person name="Huber K."/>
            <person name="Nouioui I."/>
            <person name="Gross H."/>
        </authorList>
    </citation>
    <scope>NUCLEOTIDE SEQUENCE</scope>
    <source>
        <strain evidence="1">DSM 103493</strain>
    </source>
</reference>
<proteinExistence type="predicted"/>